<accession>A0AA40BWY1</accession>
<protein>
    <recommendedName>
        <fullName evidence="5">Short-chain dehydrogenase</fullName>
    </recommendedName>
</protein>
<dbReference type="InterPro" id="IPR002347">
    <property type="entry name" value="SDR_fam"/>
</dbReference>
<evidence type="ECO:0000256" key="1">
    <source>
        <dbReference type="ARBA" id="ARBA00006484"/>
    </source>
</evidence>
<dbReference type="InterPro" id="IPR036291">
    <property type="entry name" value="NAD(P)-bd_dom_sf"/>
</dbReference>
<dbReference type="AlphaFoldDB" id="A0AA40BWY1"/>
<dbReference type="PANTHER" id="PTHR43115:SF4">
    <property type="entry name" value="DEHYDROGENASE_REDUCTASE SDR FAMILY MEMBER 11"/>
    <property type="match status" value="1"/>
</dbReference>
<dbReference type="PANTHER" id="PTHR43115">
    <property type="entry name" value="DEHYDROGENASE/REDUCTASE SDR FAMILY MEMBER 11"/>
    <property type="match status" value="1"/>
</dbReference>
<dbReference type="Proteomes" id="UP001175000">
    <property type="component" value="Unassembled WGS sequence"/>
</dbReference>
<dbReference type="EMBL" id="JAULSU010000005">
    <property type="protein sequence ID" value="KAK0616731.1"/>
    <property type="molecule type" value="Genomic_DNA"/>
</dbReference>
<keyword evidence="4" id="KW-1185">Reference proteome</keyword>
<name>A0AA40BWY1_9PEZI</name>
<dbReference type="CDD" id="cd05233">
    <property type="entry name" value="SDR_c"/>
    <property type="match status" value="1"/>
</dbReference>
<evidence type="ECO:0000313" key="3">
    <source>
        <dbReference type="EMBL" id="KAK0616731.1"/>
    </source>
</evidence>
<organism evidence="3 4">
    <name type="scientific">Immersiella caudata</name>
    <dbReference type="NCBI Taxonomy" id="314043"/>
    <lineage>
        <taxon>Eukaryota</taxon>
        <taxon>Fungi</taxon>
        <taxon>Dikarya</taxon>
        <taxon>Ascomycota</taxon>
        <taxon>Pezizomycotina</taxon>
        <taxon>Sordariomycetes</taxon>
        <taxon>Sordariomycetidae</taxon>
        <taxon>Sordariales</taxon>
        <taxon>Lasiosphaeriaceae</taxon>
        <taxon>Immersiella</taxon>
    </lineage>
</organism>
<comment type="caution">
    <text evidence="3">The sequence shown here is derived from an EMBL/GenBank/DDBJ whole genome shotgun (WGS) entry which is preliminary data.</text>
</comment>
<keyword evidence="2" id="KW-0560">Oxidoreductase</keyword>
<dbReference type="Pfam" id="PF13561">
    <property type="entry name" value="adh_short_C2"/>
    <property type="match status" value="1"/>
</dbReference>
<sequence>MLPMVCDITSLTDTARLFDTLKSQNIFVDVLVLNAATTGEIKTLLDAGVTSVWNAFEVNVRTLLDLTEHFYKQESKTPRQKYLLNVSSSAIHNFESDAVVMPAYGLTKNAGTLLVQQIAKDVKADDMQIVSFHPGGVLTDMVKANGVPEELYDWDDENLPGQFAVWLASPEAKFAHGRMLAAHWDVDELKGEAKGQMQKQWNYLKVGVVGI</sequence>
<evidence type="ECO:0000313" key="4">
    <source>
        <dbReference type="Proteomes" id="UP001175000"/>
    </source>
</evidence>
<dbReference type="Gene3D" id="3.40.50.720">
    <property type="entry name" value="NAD(P)-binding Rossmann-like Domain"/>
    <property type="match status" value="1"/>
</dbReference>
<gene>
    <name evidence="3" type="ORF">B0T14DRAFT_523710</name>
</gene>
<dbReference type="SUPFAM" id="SSF51735">
    <property type="entry name" value="NAD(P)-binding Rossmann-fold domains"/>
    <property type="match status" value="1"/>
</dbReference>
<evidence type="ECO:0008006" key="5">
    <source>
        <dbReference type="Google" id="ProtNLM"/>
    </source>
</evidence>
<dbReference type="GO" id="GO:0016491">
    <property type="term" value="F:oxidoreductase activity"/>
    <property type="evidence" value="ECO:0007669"/>
    <property type="project" value="UniProtKB-KW"/>
</dbReference>
<reference evidence="3" key="1">
    <citation type="submission" date="2023-06" db="EMBL/GenBank/DDBJ databases">
        <title>Genome-scale phylogeny and comparative genomics of the fungal order Sordariales.</title>
        <authorList>
            <consortium name="Lawrence Berkeley National Laboratory"/>
            <person name="Hensen N."/>
            <person name="Bonometti L."/>
            <person name="Westerberg I."/>
            <person name="Brannstrom I.O."/>
            <person name="Guillou S."/>
            <person name="Cros-Aarteil S."/>
            <person name="Calhoun S."/>
            <person name="Haridas S."/>
            <person name="Kuo A."/>
            <person name="Mondo S."/>
            <person name="Pangilinan J."/>
            <person name="Riley R."/>
            <person name="Labutti K."/>
            <person name="Andreopoulos B."/>
            <person name="Lipzen A."/>
            <person name="Chen C."/>
            <person name="Yanf M."/>
            <person name="Daum C."/>
            <person name="Ng V."/>
            <person name="Clum A."/>
            <person name="Steindorff A."/>
            <person name="Ohm R."/>
            <person name="Martin F."/>
            <person name="Silar P."/>
            <person name="Natvig D."/>
            <person name="Lalanne C."/>
            <person name="Gautier V."/>
            <person name="Ament-Velasquez S.L."/>
            <person name="Kruys A."/>
            <person name="Hutchinson M.I."/>
            <person name="Powell A.J."/>
            <person name="Barry K."/>
            <person name="Miller A.N."/>
            <person name="Grigoriev I.V."/>
            <person name="Debuchy R."/>
            <person name="Gladieux P."/>
            <person name="Thoren M.H."/>
            <person name="Johannesson H."/>
        </authorList>
    </citation>
    <scope>NUCLEOTIDE SEQUENCE</scope>
    <source>
        <strain evidence="3">CBS 606.72</strain>
    </source>
</reference>
<proteinExistence type="inferred from homology"/>
<comment type="similarity">
    <text evidence="1">Belongs to the short-chain dehydrogenases/reductases (SDR) family.</text>
</comment>
<evidence type="ECO:0000256" key="2">
    <source>
        <dbReference type="ARBA" id="ARBA00023002"/>
    </source>
</evidence>